<dbReference type="OMA" id="RRMGECQ"/>
<dbReference type="Gene3D" id="3.15.10.50">
    <property type="match status" value="1"/>
</dbReference>
<dbReference type="EnsemblMetazoa" id="XM_022813512">
    <property type="protein sequence ID" value="XP_022669247"/>
    <property type="gene ID" value="LOC111253709"/>
</dbReference>
<name>A0A7M7KN62_VARDE</name>
<keyword evidence="3" id="KW-1185">Reference proteome</keyword>
<dbReference type="GeneID" id="111253709"/>
<keyword evidence="1" id="KW-0732">Signal</keyword>
<dbReference type="AlphaFoldDB" id="A0A7M7KN62"/>
<evidence type="ECO:0000313" key="3">
    <source>
        <dbReference type="Proteomes" id="UP000594260"/>
    </source>
</evidence>
<dbReference type="OrthoDB" id="6499094at2759"/>
<feature type="chain" id="PRO_5029597948" description="Secreted protein" evidence="1">
    <location>
        <begin position="24"/>
        <end position="227"/>
    </location>
</feature>
<protein>
    <recommendedName>
        <fullName evidence="4">Secreted protein</fullName>
    </recommendedName>
</protein>
<proteinExistence type="predicted"/>
<accession>A0A7M7KN62</accession>
<sequence length="227" mass="25845">MKHFTQARVILVTLLAHSAFASTQEDANRFIDELLGQRLRQEAYRFQLDGVPLDDFKFKIKKELELGILPTHRDIKANFTNGMLKGLTMLRRKAGCNPTVYVENKVTLTCPLDVSNTEATYTSFVKGFNIVGQVKEVGVKVKIIDTFVNFEIQEEQNQHPAVKTFHIDKLRTLVEMPDIGFNEERQSKFKEEVEKGVHPLIFNALTGKFLDALNSALRQNNVKLPPV</sequence>
<feature type="signal peptide" evidence="1">
    <location>
        <begin position="1"/>
        <end position="23"/>
    </location>
</feature>
<evidence type="ECO:0000313" key="2">
    <source>
        <dbReference type="EnsemblMetazoa" id="XP_022669247"/>
    </source>
</evidence>
<dbReference type="RefSeq" id="XP_022669247.1">
    <property type="nucleotide sequence ID" value="XM_022813512.1"/>
</dbReference>
<dbReference type="InParanoid" id="A0A7M7KN62"/>
<evidence type="ECO:0000256" key="1">
    <source>
        <dbReference type="SAM" id="SignalP"/>
    </source>
</evidence>
<organism evidence="2 3">
    <name type="scientific">Varroa destructor</name>
    <name type="common">Honeybee mite</name>
    <dbReference type="NCBI Taxonomy" id="109461"/>
    <lineage>
        <taxon>Eukaryota</taxon>
        <taxon>Metazoa</taxon>
        <taxon>Ecdysozoa</taxon>
        <taxon>Arthropoda</taxon>
        <taxon>Chelicerata</taxon>
        <taxon>Arachnida</taxon>
        <taxon>Acari</taxon>
        <taxon>Parasitiformes</taxon>
        <taxon>Mesostigmata</taxon>
        <taxon>Gamasina</taxon>
        <taxon>Dermanyssoidea</taxon>
        <taxon>Varroidae</taxon>
        <taxon>Varroa</taxon>
    </lineage>
</organism>
<dbReference type="InterPro" id="IPR038602">
    <property type="entry name" value="Mite_allergen_7_sf"/>
</dbReference>
<dbReference type="Proteomes" id="UP000594260">
    <property type="component" value="Unplaced"/>
</dbReference>
<dbReference type="KEGG" id="vde:111253709"/>
<evidence type="ECO:0008006" key="4">
    <source>
        <dbReference type="Google" id="ProtNLM"/>
    </source>
</evidence>
<reference evidence="2" key="1">
    <citation type="submission" date="2021-01" db="UniProtKB">
        <authorList>
            <consortium name="EnsemblMetazoa"/>
        </authorList>
    </citation>
    <scope>IDENTIFICATION</scope>
</reference>